<reference evidence="10 11" key="1">
    <citation type="submission" date="2021-04" db="EMBL/GenBank/DDBJ databases">
        <authorList>
            <person name="Bliznina A."/>
        </authorList>
    </citation>
    <scope>NUCLEOTIDE SEQUENCE [LARGE SCALE GENOMIC DNA]</scope>
</reference>
<keyword evidence="6 9" id="KW-0333">Golgi apparatus</keyword>
<comment type="subcellular location">
    <subcellularLocation>
        <location evidence="1 9">Golgi apparatus membrane</location>
        <topology evidence="1 9">Single-pass type II membrane protein</topology>
    </subcellularLocation>
</comment>
<accession>A0ABN7SWV1</accession>
<dbReference type="EMBL" id="OU015566">
    <property type="protein sequence ID" value="CAG5107133.1"/>
    <property type="molecule type" value="Genomic_DNA"/>
</dbReference>
<protein>
    <recommendedName>
        <fullName evidence="9">Carbohydrate sulfotransferase</fullName>
        <ecNumber evidence="9">2.8.2.-</ecNumber>
    </recommendedName>
</protein>
<sequence length="352" mass="41686">MEIPPPREPTSYEEMASRKLILRRACSVESLFNSIRTTTNLSFSDKLRQLHQLHQAVGDPENPEYEKFKGMAEEPERKIPVGEFRNRYMFLMDNFKMMPCFPLKTGTTNWQKALSSLNYVDENRVPHVAADDIPQANVFKELPRYHSRYNVHVFRKLRKEHPSNINNCIFEGLERRVNDDNYLKWINVRHPFSRAKERLFSAWHQKFDSNYEGFWSYKKYVPGIRTFEDENSVEDTRYLVSFNAFLKYIVHVASDLDFNEHWQSYDWSCSPCSMNYHFVTKQESSAADASFILRQRNLTDITYLPGAYDDHTEASPKEIFNAHGISNEIALQLYAIYYPDFIMYNYSIDEFL</sequence>
<keyword evidence="8 9" id="KW-0325">Glycoprotein</keyword>
<dbReference type="PANTHER" id="PTHR12137:SF54">
    <property type="entry name" value="CARBOHYDRATE SULFOTRANSFERASE"/>
    <property type="match status" value="1"/>
</dbReference>
<evidence type="ECO:0000256" key="7">
    <source>
        <dbReference type="ARBA" id="ARBA00023136"/>
    </source>
</evidence>
<name>A0ABN7SWV1_OIKDI</name>
<dbReference type="InterPro" id="IPR005331">
    <property type="entry name" value="Sulfotransferase"/>
</dbReference>
<evidence type="ECO:0000256" key="1">
    <source>
        <dbReference type="ARBA" id="ARBA00004323"/>
    </source>
</evidence>
<evidence type="ECO:0000256" key="4">
    <source>
        <dbReference type="ARBA" id="ARBA00022692"/>
    </source>
</evidence>
<evidence type="ECO:0000256" key="9">
    <source>
        <dbReference type="RuleBase" id="RU364020"/>
    </source>
</evidence>
<dbReference type="EC" id="2.8.2.-" evidence="9"/>
<dbReference type="Pfam" id="PF03567">
    <property type="entry name" value="Sulfotransfer_2"/>
    <property type="match status" value="1"/>
</dbReference>
<organism evidence="10 11">
    <name type="scientific">Oikopleura dioica</name>
    <name type="common">Tunicate</name>
    <dbReference type="NCBI Taxonomy" id="34765"/>
    <lineage>
        <taxon>Eukaryota</taxon>
        <taxon>Metazoa</taxon>
        <taxon>Chordata</taxon>
        <taxon>Tunicata</taxon>
        <taxon>Appendicularia</taxon>
        <taxon>Copelata</taxon>
        <taxon>Oikopleuridae</taxon>
        <taxon>Oikopleura</taxon>
    </lineage>
</organism>
<dbReference type="PANTHER" id="PTHR12137">
    <property type="entry name" value="CARBOHYDRATE SULFOTRANSFERASE"/>
    <property type="match status" value="1"/>
</dbReference>
<evidence type="ECO:0000313" key="11">
    <source>
        <dbReference type="Proteomes" id="UP001158576"/>
    </source>
</evidence>
<keyword evidence="7" id="KW-0472">Membrane</keyword>
<evidence type="ECO:0000256" key="3">
    <source>
        <dbReference type="ARBA" id="ARBA00022679"/>
    </source>
</evidence>
<keyword evidence="11" id="KW-1185">Reference proteome</keyword>
<evidence type="ECO:0000256" key="2">
    <source>
        <dbReference type="ARBA" id="ARBA00006339"/>
    </source>
</evidence>
<keyword evidence="9" id="KW-0735">Signal-anchor</keyword>
<dbReference type="Proteomes" id="UP001158576">
    <property type="component" value="Chromosome 1"/>
</dbReference>
<evidence type="ECO:0000256" key="5">
    <source>
        <dbReference type="ARBA" id="ARBA00022989"/>
    </source>
</evidence>
<keyword evidence="9" id="KW-0119">Carbohydrate metabolism</keyword>
<evidence type="ECO:0000313" key="10">
    <source>
        <dbReference type="EMBL" id="CAG5107133.1"/>
    </source>
</evidence>
<keyword evidence="3 9" id="KW-0808">Transferase</keyword>
<keyword evidence="5" id="KW-1133">Transmembrane helix</keyword>
<gene>
    <name evidence="10" type="ORF">OKIOD_LOCUS11927</name>
</gene>
<proteinExistence type="inferred from homology"/>
<keyword evidence="4" id="KW-0812">Transmembrane</keyword>
<evidence type="ECO:0000256" key="8">
    <source>
        <dbReference type="ARBA" id="ARBA00023180"/>
    </source>
</evidence>
<dbReference type="InterPro" id="IPR018011">
    <property type="entry name" value="Carb_sulfotrans_8-10"/>
</dbReference>
<evidence type="ECO:0000256" key="6">
    <source>
        <dbReference type="ARBA" id="ARBA00023034"/>
    </source>
</evidence>
<comment type="similarity">
    <text evidence="2 9">Belongs to the sulfotransferase 2 family.</text>
</comment>